<dbReference type="GO" id="GO:0046983">
    <property type="term" value="F:protein dimerization activity"/>
    <property type="evidence" value="ECO:0007669"/>
    <property type="project" value="InterPro"/>
</dbReference>
<keyword evidence="7" id="KW-0010">Activator</keyword>
<keyword evidence="6" id="KW-0238">DNA-binding</keyword>
<feature type="compositionally biased region" description="Acidic residues" evidence="11">
    <location>
        <begin position="65"/>
        <end position="74"/>
    </location>
</feature>
<evidence type="ECO:0000313" key="14">
    <source>
        <dbReference type="Proteomes" id="UP001153269"/>
    </source>
</evidence>
<reference evidence="13" key="1">
    <citation type="submission" date="2020-03" db="EMBL/GenBank/DDBJ databases">
        <authorList>
            <person name="Weist P."/>
        </authorList>
    </citation>
    <scope>NUCLEOTIDE SEQUENCE</scope>
</reference>
<dbReference type="InterPro" id="IPR011598">
    <property type="entry name" value="bHLH_dom"/>
</dbReference>
<dbReference type="FunFam" id="4.10.280.10:FF:000023">
    <property type="entry name" value="MAX isoform 13"/>
    <property type="match status" value="1"/>
</dbReference>
<evidence type="ECO:0000313" key="13">
    <source>
        <dbReference type="EMBL" id="CAB1436752.1"/>
    </source>
</evidence>
<keyword evidence="4" id="KW-0597">Phosphoprotein</keyword>
<dbReference type="SMART" id="SM00353">
    <property type="entry name" value="HLH"/>
    <property type="match status" value="1"/>
</dbReference>
<dbReference type="GO" id="GO:0003677">
    <property type="term" value="F:DNA binding"/>
    <property type="evidence" value="ECO:0007669"/>
    <property type="project" value="UniProtKB-KW"/>
</dbReference>
<dbReference type="Gene3D" id="4.10.280.10">
    <property type="entry name" value="Helix-loop-helix DNA-binding domain"/>
    <property type="match status" value="1"/>
</dbReference>
<evidence type="ECO:0000256" key="7">
    <source>
        <dbReference type="ARBA" id="ARBA00023159"/>
    </source>
</evidence>
<keyword evidence="14" id="KW-1185">Reference proteome</keyword>
<evidence type="ECO:0000256" key="5">
    <source>
        <dbReference type="ARBA" id="ARBA00023015"/>
    </source>
</evidence>
<proteinExistence type="inferred from homology"/>
<dbReference type="PANTHER" id="PTHR10328:SF3">
    <property type="entry name" value="PROTEIN MAX"/>
    <property type="match status" value="1"/>
</dbReference>
<dbReference type="Pfam" id="PF00010">
    <property type="entry name" value="HLH"/>
    <property type="match status" value="1"/>
</dbReference>
<evidence type="ECO:0000259" key="12">
    <source>
        <dbReference type="PROSITE" id="PS50888"/>
    </source>
</evidence>
<organism evidence="13 14">
    <name type="scientific">Pleuronectes platessa</name>
    <name type="common">European plaice</name>
    <dbReference type="NCBI Taxonomy" id="8262"/>
    <lineage>
        <taxon>Eukaryota</taxon>
        <taxon>Metazoa</taxon>
        <taxon>Chordata</taxon>
        <taxon>Craniata</taxon>
        <taxon>Vertebrata</taxon>
        <taxon>Euteleostomi</taxon>
        <taxon>Actinopterygii</taxon>
        <taxon>Neopterygii</taxon>
        <taxon>Teleostei</taxon>
        <taxon>Neoteleostei</taxon>
        <taxon>Acanthomorphata</taxon>
        <taxon>Carangaria</taxon>
        <taxon>Pleuronectiformes</taxon>
        <taxon>Pleuronectoidei</taxon>
        <taxon>Pleuronectidae</taxon>
        <taxon>Pleuronectes</taxon>
    </lineage>
</organism>
<evidence type="ECO:0000256" key="9">
    <source>
        <dbReference type="ARBA" id="ARBA00023242"/>
    </source>
</evidence>
<dbReference type="InterPro" id="IPR036638">
    <property type="entry name" value="HLH_DNA-bd_sf"/>
</dbReference>
<comment type="caution">
    <text evidence="13">The sequence shown here is derived from an EMBL/GenBank/DDBJ whole genome shotgun (WGS) entry which is preliminary data.</text>
</comment>
<dbReference type="AlphaFoldDB" id="A0A9N7UQ73"/>
<keyword evidence="3" id="KW-0678">Repressor</keyword>
<dbReference type="PROSITE" id="PS50888">
    <property type="entry name" value="BHLH"/>
    <property type="match status" value="1"/>
</dbReference>
<evidence type="ECO:0000256" key="8">
    <source>
        <dbReference type="ARBA" id="ARBA00023163"/>
    </source>
</evidence>
<dbReference type="Proteomes" id="UP001153269">
    <property type="component" value="Unassembled WGS sequence"/>
</dbReference>
<protein>
    <recommendedName>
        <fullName evidence="2">Protein max</fullName>
    </recommendedName>
    <alternativeName>
        <fullName evidence="10">Myc-associated factor X</fullName>
    </alternativeName>
</protein>
<keyword evidence="8" id="KW-0804">Transcription</keyword>
<name>A0A9N7UQ73_PLEPL</name>
<feature type="region of interest" description="Disordered" evidence="11">
    <location>
        <begin position="54"/>
        <end position="76"/>
    </location>
</feature>
<dbReference type="GO" id="GO:0090575">
    <property type="term" value="C:RNA polymerase II transcription regulator complex"/>
    <property type="evidence" value="ECO:0007669"/>
    <property type="project" value="TreeGrafter"/>
</dbReference>
<evidence type="ECO:0000256" key="3">
    <source>
        <dbReference type="ARBA" id="ARBA00022491"/>
    </source>
</evidence>
<dbReference type="EMBL" id="CADEAL010001935">
    <property type="protein sequence ID" value="CAB1436752.1"/>
    <property type="molecule type" value="Genomic_DNA"/>
</dbReference>
<dbReference type="PANTHER" id="PTHR10328">
    <property type="entry name" value="PROTEIN MAX MYC-ASSOCIATED FACTOR X"/>
    <property type="match status" value="1"/>
</dbReference>
<dbReference type="GO" id="GO:0003700">
    <property type="term" value="F:DNA-binding transcription factor activity"/>
    <property type="evidence" value="ECO:0007669"/>
    <property type="project" value="TreeGrafter"/>
</dbReference>
<evidence type="ECO:0000256" key="4">
    <source>
        <dbReference type="ARBA" id="ARBA00022553"/>
    </source>
</evidence>
<keyword evidence="5" id="KW-0805">Transcription regulation</keyword>
<dbReference type="GO" id="GO:0045944">
    <property type="term" value="P:positive regulation of transcription by RNA polymerase II"/>
    <property type="evidence" value="ECO:0007669"/>
    <property type="project" value="TreeGrafter"/>
</dbReference>
<evidence type="ECO:0000256" key="6">
    <source>
        <dbReference type="ARBA" id="ARBA00023125"/>
    </source>
</evidence>
<gene>
    <name evidence="13" type="ORF">PLEPLA_LOCUS24785</name>
</gene>
<feature type="domain" description="BHLH" evidence="12">
    <location>
        <begin position="84"/>
        <end position="141"/>
    </location>
</feature>
<feature type="region of interest" description="Disordered" evidence="11">
    <location>
        <begin position="174"/>
        <end position="227"/>
    </location>
</feature>
<evidence type="ECO:0000256" key="10">
    <source>
        <dbReference type="ARBA" id="ARBA00029944"/>
    </source>
</evidence>
<feature type="compositionally biased region" description="Low complexity" evidence="11">
    <location>
        <begin position="175"/>
        <end position="190"/>
    </location>
</feature>
<evidence type="ECO:0000256" key="11">
    <source>
        <dbReference type="SAM" id="MobiDB-lite"/>
    </source>
</evidence>
<accession>A0A9N7UQ73</accession>
<dbReference type="SUPFAM" id="SSF47459">
    <property type="entry name" value="HLH, helix-loop-helix DNA-binding domain"/>
    <property type="match status" value="1"/>
</dbReference>
<comment type="similarity">
    <text evidence="1">Belongs to the MAX family.</text>
</comment>
<dbReference type="CDD" id="cd11406">
    <property type="entry name" value="bHLHzip_Max"/>
    <property type="match status" value="1"/>
</dbReference>
<evidence type="ECO:0000256" key="2">
    <source>
        <dbReference type="ARBA" id="ARBA00017633"/>
    </source>
</evidence>
<keyword evidence="9" id="KW-0539">Nucleus</keyword>
<sequence length="227" mass="25563">MRSAGRKYRVVRVVTWRRREPRPNRSRAVSSLSAAAPLGAPPLHVVFSAPRPLHAQHSPRRMSDNDDIEVDSDEDSPRYHCVADKRAHHNALERKRRDHIKDSFHSLRDSVPALQGEKVGNPQTASRAQILDKATEYIQYMRRKNHTHQQDIDDLKRQNALLEQQVRALEKVKGSAQLQASYSSSDSSLYTNPKGSAVSAFDGGSDSSSESEPEEPPNRKKLRVEAS</sequence>
<evidence type="ECO:0000256" key="1">
    <source>
        <dbReference type="ARBA" id="ARBA00007628"/>
    </source>
</evidence>